<dbReference type="OrthoDB" id="8909492at2"/>
<accession>A0A2P1NJ43</accession>
<gene>
    <name evidence="1" type="ORF">C7H73_05090</name>
</gene>
<sequence>MTKARRPNSNTAAYAATAHQNAAQGAIEPPAYVTLPGECRPFWQAIVTSRARDTWTDSDLVTAANMARVQLALQTADVGSDDHAKLTRLALALSRSLSVHTTATAGRAADLVGASTAERQARQDDGDELIPRLRAV</sequence>
<dbReference type="AlphaFoldDB" id="A0A2P1NJ43"/>
<reference evidence="2" key="1">
    <citation type="submission" date="2018-03" db="EMBL/GenBank/DDBJ databases">
        <title>Genome sequencing of Melaminivora sp. strain SC2-7.</title>
        <authorList>
            <person name="Kim S.-J."/>
            <person name="Heo J."/>
            <person name="Ahn J.-H."/>
            <person name="Kwon S.-W."/>
        </authorList>
    </citation>
    <scope>NUCLEOTIDE SEQUENCE [LARGE SCALE GENOMIC DNA]</scope>
    <source>
        <strain evidence="2">SC2-7</strain>
    </source>
</reference>
<dbReference type="KEGG" id="melm:C7H73_05090"/>
<evidence type="ECO:0000313" key="2">
    <source>
        <dbReference type="Proteomes" id="UP000241829"/>
    </source>
</evidence>
<protein>
    <submittedName>
        <fullName evidence="1">Terminase</fullName>
    </submittedName>
</protein>
<evidence type="ECO:0000313" key="1">
    <source>
        <dbReference type="EMBL" id="AVP57098.1"/>
    </source>
</evidence>
<dbReference type="RefSeq" id="WP_106845655.1">
    <property type="nucleotide sequence ID" value="NZ_CP027792.1"/>
</dbReference>
<dbReference type="EMBL" id="CP027792">
    <property type="protein sequence ID" value="AVP57098.1"/>
    <property type="molecule type" value="Genomic_DNA"/>
</dbReference>
<organism evidence="1 2">
    <name type="scientific">Pulveribacter suum</name>
    <dbReference type="NCBI Taxonomy" id="2116657"/>
    <lineage>
        <taxon>Bacteria</taxon>
        <taxon>Pseudomonadati</taxon>
        <taxon>Pseudomonadota</taxon>
        <taxon>Betaproteobacteria</taxon>
        <taxon>Burkholderiales</taxon>
        <taxon>Comamonadaceae</taxon>
        <taxon>Pulveribacter</taxon>
    </lineage>
</organism>
<name>A0A2P1NJ43_9BURK</name>
<dbReference type="Proteomes" id="UP000241829">
    <property type="component" value="Chromosome"/>
</dbReference>
<proteinExistence type="predicted"/>
<keyword evidence="2" id="KW-1185">Reference proteome</keyword>